<dbReference type="PROSITE" id="PS50045">
    <property type="entry name" value="SIGMA54_INTERACT_4"/>
    <property type="match status" value="1"/>
</dbReference>
<keyword evidence="9" id="KW-1185">Reference proteome</keyword>
<feature type="compositionally biased region" description="Low complexity" evidence="6">
    <location>
        <begin position="1"/>
        <end position="19"/>
    </location>
</feature>
<dbReference type="InterPro" id="IPR003018">
    <property type="entry name" value="GAF"/>
</dbReference>
<evidence type="ECO:0000256" key="6">
    <source>
        <dbReference type="SAM" id="MobiDB-lite"/>
    </source>
</evidence>
<dbReference type="InterPro" id="IPR002078">
    <property type="entry name" value="Sigma_54_int"/>
</dbReference>
<evidence type="ECO:0000256" key="1">
    <source>
        <dbReference type="ARBA" id="ARBA00022741"/>
    </source>
</evidence>
<keyword evidence="4" id="KW-0238">DNA-binding</keyword>
<gene>
    <name evidence="8" type="ORF">ACFSJ0_60630</name>
</gene>
<evidence type="ECO:0000313" key="8">
    <source>
        <dbReference type="EMBL" id="MFD1547336.1"/>
    </source>
</evidence>
<organism evidence="8 9">
    <name type="scientific">Nonomuraea guangzhouensis</name>
    <dbReference type="NCBI Taxonomy" id="1291555"/>
    <lineage>
        <taxon>Bacteria</taxon>
        <taxon>Bacillati</taxon>
        <taxon>Actinomycetota</taxon>
        <taxon>Actinomycetes</taxon>
        <taxon>Streptosporangiales</taxon>
        <taxon>Streptosporangiaceae</taxon>
        <taxon>Nonomuraea</taxon>
    </lineage>
</organism>
<comment type="caution">
    <text evidence="8">The sequence shown here is derived from an EMBL/GenBank/DDBJ whole genome shotgun (WGS) entry which is preliminary data.</text>
</comment>
<proteinExistence type="predicted"/>
<feature type="domain" description="Sigma-54 factor interaction" evidence="7">
    <location>
        <begin position="468"/>
        <end position="529"/>
    </location>
</feature>
<dbReference type="Proteomes" id="UP001597097">
    <property type="component" value="Unassembled WGS sequence"/>
</dbReference>
<feature type="region of interest" description="Disordered" evidence="6">
    <location>
        <begin position="1"/>
        <end position="21"/>
    </location>
</feature>
<evidence type="ECO:0000256" key="5">
    <source>
        <dbReference type="ARBA" id="ARBA00023163"/>
    </source>
</evidence>
<evidence type="ECO:0000313" key="9">
    <source>
        <dbReference type="Proteomes" id="UP001597097"/>
    </source>
</evidence>
<dbReference type="Pfam" id="PF25601">
    <property type="entry name" value="AAA_lid_14"/>
    <property type="match status" value="1"/>
</dbReference>
<evidence type="ECO:0000256" key="4">
    <source>
        <dbReference type="ARBA" id="ARBA00023125"/>
    </source>
</evidence>
<dbReference type="Pfam" id="PF01590">
    <property type="entry name" value="GAF"/>
    <property type="match status" value="1"/>
</dbReference>
<dbReference type="PANTHER" id="PTHR32071">
    <property type="entry name" value="TRANSCRIPTIONAL REGULATORY PROTEIN"/>
    <property type="match status" value="1"/>
</dbReference>
<protein>
    <submittedName>
        <fullName evidence="8">Sigma-54-dependent Fis family transcriptional regulator</fullName>
    </submittedName>
</protein>
<evidence type="ECO:0000256" key="3">
    <source>
        <dbReference type="ARBA" id="ARBA00023015"/>
    </source>
</evidence>
<dbReference type="EMBL" id="JBHUCM010000075">
    <property type="protein sequence ID" value="MFD1547336.1"/>
    <property type="molecule type" value="Genomic_DNA"/>
</dbReference>
<keyword evidence="2" id="KW-0067">ATP-binding</keyword>
<name>A0ABW4GYU1_9ACTN</name>
<keyword evidence="1" id="KW-0547">Nucleotide-binding</keyword>
<sequence length="599" mass="64939">MAKALSSGSAEPAPAAASDAEIRHARDSFLSGTGERGPHVRWTILASWERSRDNNVEADRILAPFIRDPDLETPLARGAAPILDMLHEQLRGEAVSTILTDQTGLVLDRRVSSLQISEALDAVQLAPGFSYAEKFVGTNGIGTAISSGSSAFVDGSEHYAGQLGQFACAGMPIRHPVRGKVIGILDITAWRHTPGPLLTALAASTARQIEAELHAQTGMRELALVHEYMKICQRSPGPVLALNNDVVMMNDALRHLVDPAEQQTLIGYAVDTMRADKRHALRTVELPSGRTAHLRYSPVSTGSGLAGGVFRIRVERLPAPLAGGVSLHRTQRMNPPGLAGTGPAWTRSVQQAAACFATGDWFVIEGEAGAGKFALLRAVHQQREPGRHFRVTQPPAADDFDSWLETLTEDLTTPGATVVLRHAERLSEQQASATADLLTDRTWDAARMVIALQTPDAVAPLRSIFPRTVEVPALRHHIDDLPDLVHHLLRQLTKDDQLMCSPQALAQLARLDWPGNVSQLRGVLATTIKHRPKGVVDVADLPPECRSASHRLLTPIEALERDAIVNALRDNQENPTKAAKAIGMSRATIYRKIRQYGIS</sequence>
<accession>A0ABW4GYU1</accession>
<dbReference type="InterPro" id="IPR002197">
    <property type="entry name" value="HTH_Fis"/>
</dbReference>
<keyword evidence="5" id="KW-0804">Transcription</keyword>
<evidence type="ECO:0000259" key="7">
    <source>
        <dbReference type="PROSITE" id="PS50045"/>
    </source>
</evidence>
<evidence type="ECO:0000256" key="2">
    <source>
        <dbReference type="ARBA" id="ARBA00022840"/>
    </source>
</evidence>
<keyword evidence="3" id="KW-0805">Transcription regulation</keyword>
<reference evidence="9" key="1">
    <citation type="journal article" date="2019" name="Int. J. Syst. Evol. Microbiol.">
        <title>The Global Catalogue of Microorganisms (GCM) 10K type strain sequencing project: providing services to taxonomists for standard genome sequencing and annotation.</title>
        <authorList>
            <consortium name="The Broad Institute Genomics Platform"/>
            <consortium name="The Broad Institute Genome Sequencing Center for Infectious Disease"/>
            <person name="Wu L."/>
            <person name="Ma J."/>
        </authorList>
    </citation>
    <scope>NUCLEOTIDE SEQUENCE [LARGE SCALE GENOMIC DNA]</scope>
    <source>
        <strain evidence="9">CGMCC 1.15399</strain>
    </source>
</reference>
<dbReference type="RefSeq" id="WP_219528075.1">
    <property type="nucleotide sequence ID" value="NZ_JAHKRM010000003.1"/>
</dbReference>
<dbReference type="PANTHER" id="PTHR32071:SF122">
    <property type="entry name" value="SIGMA FACTOR"/>
    <property type="match status" value="1"/>
</dbReference>
<dbReference type="Pfam" id="PF02954">
    <property type="entry name" value="HTH_8"/>
    <property type="match status" value="1"/>
</dbReference>
<dbReference type="InterPro" id="IPR058031">
    <property type="entry name" value="AAA_lid_NorR"/>
</dbReference>